<dbReference type="SUPFAM" id="SSF54427">
    <property type="entry name" value="NTF2-like"/>
    <property type="match status" value="1"/>
</dbReference>
<dbReference type="InterPro" id="IPR032710">
    <property type="entry name" value="NTF2-like_dom_sf"/>
</dbReference>
<evidence type="ECO:0000259" key="1">
    <source>
        <dbReference type="Pfam" id="PF17775"/>
    </source>
</evidence>
<dbReference type="EMBL" id="JAVREH010000010">
    <property type="protein sequence ID" value="MDT0261735.1"/>
    <property type="molecule type" value="Genomic_DNA"/>
</dbReference>
<proteinExistence type="predicted"/>
<accession>A0ABU2J9S2</accession>
<keyword evidence="3" id="KW-1185">Reference proteome</keyword>
<evidence type="ECO:0000313" key="2">
    <source>
        <dbReference type="EMBL" id="MDT0261735.1"/>
    </source>
</evidence>
<protein>
    <submittedName>
        <fullName evidence="2">YchJ family metal-binding protein</fullName>
    </submittedName>
</protein>
<dbReference type="RefSeq" id="WP_311422889.1">
    <property type="nucleotide sequence ID" value="NZ_JAVREH010000010.1"/>
</dbReference>
<dbReference type="Pfam" id="PF17775">
    <property type="entry name" value="YchJ_M-like"/>
    <property type="match status" value="1"/>
</dbReference>
<dbReference type="Gene3D" id="3.10.450.50">
    <property type="match status" value="1"/>
</dbReference>
<organism evidence="2 3">
    <name type="scientific">Jatrophihabitans lederbergiae</name>
    <dbReference type="NCBI Taxonomy" id="3075547"/>
    <lineage>
        <taxon>Bacteria</taxon>
        <taxon>Bacillati</taxon>
        <taxon>Actinomycetota</taxon>
        <taxon>Actinomycetes</taxon>
        <taxon>Jatrophihabitantales</taxon>
        <taxon>Jatrophihabitantaceae</taxon>
        <taxon>Jatrophihabitans</taxon>
    </lineage>
</organism>
<name>A0ABU2J9S2_9ACTN</name>
<feature type="domain" description="YchJ-like middle NTF2-like" evidence="1">
    <location>
        <begin position="35"/>
        <end position="126"/>
    </location>
</feature>
<dbReference type="InterPro" id="IPR048469">
    <property type="entry name" value="YchJ-like_M"/>
</dbReference>
<gene>
    <name evidence="2" type="ORF">RM423_10045</name>
</gene>
<comment type="caution">
    <text evidence="2">The sequence shown here is derived from an EMBL/GenBank/DDBJ whole genome shotgun (WGS) entry which is preliminary data.</text>
</comment>
<reference evidence="3" key="1">
    <citation type="submission" date="2023-07" db="EMBL/GenBank/DDBJ databases">
        <title>30 novel species of actinomycetes from the DSMZ collection.</title>
        <authorList>
            <person name="Nouioui I."/>
        </authorList>
    </citation>
    <scope>NUCLEOTIDE SEQUENCE [LARGE SCALE GENOMIC DNA]</scope>
    <source>
        <strain evidence="3">DSM 44399</strain>
    </source>
</reference>
<dbReference type="Proteomes" id="UP001183176">
    <property type="component" value="Unassembled WGS sequence"/>
</dbReference>
<evidence type="ECO:0000313" key="3">
    <source>
        <dbReference type="Proteomes" id="UP001183176"/>
    </source>
</evidence>
<sequence length="137" mass="15148">MAQRTTQPGPCPCASGQPYGACCGRYHRGDASPPTAEALLRARFSAFALGDVAFLRRTWHRSTRPAMLELDRGQHWTRLEILGRTGGALFDAEGTVDFRAHYRINSLDGAQSENSAFVRDGGEWRYRGRAPRGPVAR</sequence>